<dbReference type="Gene3D" id="1.20.120.530">
    <property type="entry name" value="GntR ligand-binding domain-like"/>
    <property type="match status" value="1"/>
</dbReference>
<dbReference type="AlphaFoldDB" id="A0A356LGZ8"/>
<dbReference type="Pfam" id="PF00392">
    <property type="entry name" value="GntR"/>
    <property type="match status" value="1"/>
</dbReference>
<keyword evidence="3" id="KW-0804">Transcription</keyword>
<reference evidence="5 6" key="1">
    <citation type="journal article" date="2018" name="Nat. Biotechnol.">
        <title>A standardized bacterial taxonomy based on genome phylogeny substantially revises the tree of life.</title>
        <authorList>
            <person name="Parks D.H."/>
            <person name="Chuvochina M."/>
            <person name="Waite D.W."/>
            <person name="Rinke C."/>
            <person name="Skarshewski A."/>
            <person name="Chaumeil P.A."/>
            <person name="Hugenholtz P."/>
        </authorList>
    </citation>
    <scope>NUCLEOTIDE SEQUENCE [LARGE SCALE GENOMIC DNA]</scope>
    <source>
        <strain evidence="5">UBA10707</strain>
    </source>
</reference>
<dbReference type="Proteomes" id="UP000264036">
    <property type="component" value="Unassembled WGS sequence"/>
</dbReference>
<dbReference type="InterPro" id="IPR008920">
    <property type="entry name" value="TF_FadR/GntR_C"/>
</dbReference>
<dbReference type="GO" id="GO:0003677">
    <property type="term" value="F:DNA binding"/>
    <property type="evidence" value="ECO:0007669"/>
    <property type="project" value="UniProtKB-KW"/>
</dbReference>
<accession>A0A356LGZ8</accession>
<organism evidence="5 6">
    <name type="scientific">Advenella kashmirensis</name>
    <dbReference type="NCBI Taxonomy" id="310575"/>
    <lineage>
        <taxon>Bacteria</taxon>
        <taxon>Pseudomonadati</taxon>
        <taxon>Pseudomonadota</taxon>
        <taxon>Betaproteobacteria</taxon>
        <taxon>Burkholderiales</taxon>
        <taxon>Alcaligenaceae</taxon>
    </lineage>
</organism>
<dbReference type="PANTHER" id="PTHR43537">
    <property type="entry name" value="TRANSCRIPTIONAL REGULATOR, GNTR FAMILY"/>
    <property type="match status" value="1"/>
</dbReference>
<dbReference type="GO" id="GO:0003700">
    <property type="term" value="F:DNA-binding transcription factor activity"/>
    <property type="evidence" value="ECO:0007669"/>
    <property type="project" value="InterPro"/>
</dbReference>
<evidence type="ECO:0000256" key="1">
    <source>
        <dbReference type="ARBA" id="ARBA00023015"/>
    </source>
</evidence>
<dbReference type="InterPro" id="IPR036390">
    <property type="entry name" value="WH_DNA-bd_sf"/>
</dbReference>
<sequence>MMEMSNKLKKVDRSKLSDRVHTELSSLLISGQLSPGDMFSLRGLADTLGTSAMPVREAVGRLVAERALEILPNRAIRVPLMTVSRFLELRTIRIELEGLATARAAVNRSQKQLNRMQDIQMQFEIARKSLEPNGKAAVRLNKNLHFCVYDAAGMPILFDMIEVLWLQIGPVLNYDLAVNSERLINRQAHIHHKNMVEGIKTKQPEPARAALVADLMSASELIIQKNVLSPG</sequence>
<evidence type="ECO:0000256" key="2">
    <source>
        <dbReference type="ARBA" id="ARBA00023125"/>
    </source>
</evidence>
<dbReference type="PANTHER" id="PTHR43537:SF39">
    <property type="entry name" value="HTH-TYPE TRANSCRIPTIONAL REGULATOR MCBR"/>
    <property type="match status" value="1"/>
</dbReference>
<keyword evidence="2" id="KW-0238">DNA-binding</keyword>
<dbReference type="SUPFAM" id="SSF46785">
    <property type="entry name" value="Winged helix' DNA-binding domain"/>
    <property type="match status" value="1"/>
</dbReference>
<evidence type="ECO:0000259" key="4">
    <source>
        <dbReference type="PROSITE" id="PS50949"/>
    </source>
</evidence>
<dbReference type="InterPro" id="IPR011711">
    <property type="entry name" value="GntR_C"/>
</dbReference>
<gene>
    <name evidence="5" type="ORF">DD666_12670</name>
</gene>
<feature type="domain" description="HTH gntR-type" evidence="4">
    <location>
        <begin position="14"/>
        <end position="81"/>
    </location>
</feature>
<dbReference type="Gene3D" id="1.10.10.10">
    <property type="entry name" value="Winged helix-like DNA-binding domain superfamily/Winged helix DNA-binding domain"/>
    <property type="match status" value="1"/>
</dbReference>
<dbReference type="SUPFAM" id="SSF48008">
    <property type="entry name" value="GntR ligand-binding domain-like"/>
    <property type="match status" value="1"/>
</dbReference>
<dbReference type="InterPro" id="IPR000524">
    <property type="entry name" value="Tscrpt_reg_HTH_GntR"/>
</dbReference>
<proteinExistence type="predicted"/>
<dbReference type="Pfam" id="PF07729">
    <property type="entry name" value="FCD"/>
    <property type="match status" value="1"/>
</dbReference>
<protein>
    <submittedName>
        <fullName evidence="5">GntR family transcriptional regulator</fullName>
    </submittedName>
</protein>
<evidence type="ECO:0000313" key="6">
    <source>
        <dbReference type="Proteomes" id="UP000264036"/>
    </source>
</evidence>
<dbReference type="PROSITE" id="PS50949">
    <property type="entry name" value="HTH_GNTR"/>
    <property type="match status" value="1"/>
</dbReference>
<dbReference type="EMBL" id="DOEK01000029">
    <property type="protein sequence ID" value="HBP30257.1"/>
    <property type="molecule type" value="Genomic_DNA"/>
</dbReference>
<comment type="caution">
    <text evidence="5">The sequence shown here is derived from an EMBL/GenBank/DDBJ whole genome shotgun (WGS) entry which is preliminary data.</text>
</comment>
<keyword evidence="1" id="KW-0805">Transcription regulation</keyword>
<evidence type="ECO:0000256" key="3">
    <source>
        <dbReference type="ARBA" id="ARBA00023163"/>
    </source>
</evidence>
<dbReference type="SMART" id="SM00345">
    <property type="entry name" value="HTH_GNTR"/>
    <property type="match status" value="1"/>
</dbReference>
<name>A0A356LGZ8_9BURK</name>
<dbReference type="SMART" id="SM00895">
    <property type="entry name" value="FCD"/>
    <property type="match status" value="1"/>
</dbReference>
<evidence type="ECO:0000313" key="5">
    <source>
        <dbReference type="EMBL" id="HBP30257.1"/>
    </source>
</evidence>
<dbReference type="InterPro" id="IPR036388">
    <property type="entry name" value="WH-like_DNA-bd_sf"/>
</dbReference>